<dbReference type="EMBL" id="PVUE01000032">
    <property type="protein sequence ID" value="PRZ29698.1"/>
    <property type="molecule type" value="Genomic_DNA"/>
</dbReference>
<accession>A0A2T0Z0K4</accession>
<proteinExistence type="predicted"/>
<evidence type="ECO:0000313" key="3">
    <source>
        <dbReference type="Proteomes" id="UP000237752"/>
    </source>
</evidence>
<dbReference type="RefSeq" id="WP_106351135.1">
    <property type="nucleotide sequence ID" value="NZ_PVUE01000032.1"/>
</dbReference>
<feature type="domain" description="Beta-lactamase-related" evidence="1">
    <location>
        <begin position="22"/>
        <end position="402"/>
    </location>
</feature>
<dbReference type="AlphaFoldDB" id="A0A2T0Z0K4"/>
<protein>
    <submittedName>
        <fullName evidence="2">CubicO group peptidase (Beta-lactamase class C family)</fullName>
    </submittedName>
</protein>
<dbReference type="InterPro" id="IPR001466">
    <property type="entry name" value="Beta-lactam-related"/>
</dbReference>
<dbReference type="Pfam" id="PF00144">
    <property type="entry name" value="Beta-lactamase"/>
    <property type="match status" value="1"/>
</dbReference>
<evidence type="ECO:0000313" key="2">
    <source>
        <dbReference type="EMBL" id="PRZ29698.1"/>
    </source>
</evidence>
<dbReference type="OrthoDB" id="4281716at2"/>
<dbReference type="PANTHER" id="PTHR43283:SF3">
    <property type="entry name" value="BETA-LACTAMASE FAMILY PROTEIN (AFU_ORTHOLOGUE AFUA_5G07500)"/>
    <property type="match status" value="1"/>
</dbReference>
<dbReference type="InterPro" id="IPR050789">
    <property type="entry name" value="Diverse_Enzym_Activities"/>
</dbReference>
<dbReference type="SUPFAM" id="SSF56601">
    <property type="entry name" value="beta-lactamase/transpeptidase-like"/>
    <property type="match status" value="1"/>
</dbReference>
<comment type="caution">
    <text evidence="2">The sequence shown here is derived from an EMBL/GenBank/DDBJ whole genome shotgun (WGS) entry which is preliminary data.</text>
</comment>
<dbReference type="Gene3D" id="3.40.710.10">
    <property type="entry name" value="DD-peptidase/beta-lactamase superfamily"/>
    <property type="match status" value="1"/>
</dbReference>
<reference evidence="2 3" key="1">
    <citation type="submission" date="2018-03" db="EMBL/GenBank/DDBJ databases">
        <title>Genomic Encyclopedia of Archaeal and Bacterial Type Strains, Phase II (KMG-II): from individual species to whole genera.</title>
        <authorList>
            <person name="Goeker M."/>
        </authorList>
    </citation>
    <scope>NUCLEOTIDE SEQUENCE [LARGE SCALE GENOMIC DNA]</scope>
    <source>
        <strain evidence="2 3">DSM 100065</strain>
    </source>
</reference>
<evidence type="ECO:0000259" key="1">
    <source>
        <dbReference type="Pfam" id="PF00144"/>
    </source>
</evidence>
<dbReference type="Proteomes" id="UP000237752">
    <property type="component" value="Unassembled WGS sequence"/>
</dbReference>
<sequence length="409" mass="44713">MPSEVVDPASVGFDPQRLAQVKTHFAKYVDDGRLPGFQVLVSRKGQVAYRESYGKRDIENDLPIEDDTVFRIYSMTKPITSVAAMMLYEEGAFELTDAVSDYIPAYADLKVLTGGSSLKPVTRPAATKMRISHLLNHTSGLTYGFHHVHTQDELYRQAGFEWGVPPGSTAEKIADAYAQLPLRFDPGTKWNYSVSTDVLGRLVEVVSGQTLAEFFQQRIFGPLGMKDSSFAVRGDLGDRLAALYIPNPADGTAVRNDAFGDAVRGEVTFFSGGGGLISTTEDYHRFTQMLLRGGELDGVRLLGNRTIRYMATNSLPGDQDLAQVGIPLDAETIYDGMGFGLGFSVLKDPVAYGTLSSKGEFGWGGAASTAFWVDPAEELTVVFMTQLLPSSYHPIRTQLKQLVYSALID</sequence>
<dbReference type="InterPro" id="IPR012338">
    <property type="entry name" value="Beta-lactam/transpept-like"/>
</dbReference>
<gene>
    <name evidence="2" type="ORF">CLV47_1327</name>
</gene>
<organism evidence="2 3">
    <name type="scientific">Antricoccus suffuscus</name>
    <dbReference type="NCBI Taxonomy" id="1629062"/>
    <lineage>
        <taxon>Bacteria</taxon>
        <taxon>Bacillati</taxon>
        <taxon>Actinomycetota</taxon>
        <taxon>Actinomycetes</taxon>
        <taxon>Geodermatophilales</taxon>
        <taxon>Antricoccaceae</taxon>
        <taxon>Antricoccus</taxon>
    </lineage>
</organism>
<name>A0A2T0Z0K4_9ACTN</name>
<dbReference type="PANTHER" id="PTHR43283">
    <property type="entry name" value="BETA-LACTAMASE-RELATED"/>
    <property type="match status" value="1"/>
</dbReference>
<keyword evidence="3" id="KW-1185">Reference proteome</keyword>